<dbReference type="EMBL" id="BAAAHE010000047">
    <property type="protein sequence ID" value="GAA0634537.1"/>
    <property type="molecule type" value="Genomic_DNA"/>
</dbReference>
<keyword evidence="1" id="KW-0813">Transport</keyword>
<evidence type="ECO:0000313" key="6">
    <source>
        <dbReference type="Proteomes" id="UP001500957"/>
    </source>
</evidence>
<evidence type="ECO:0000256" key="3">
    <source>
        <dbReference type="ARBA" id="ARBA00022840"/>
    </source>
</evidence>
<keyword evidence="3" id="KW-0067">ATP-binding</keyword>
<keyword evidence="2" id="KW-0547">Nucleotide-binding</keyword>
<evidence type="ECO:0000256" key="2">
    <source>
        <dbReference type="ARBA" id="ARBA00022741"/>
    </source>
</evidence>
<keyword evidence="6" id="KW-1185">Reference proteome</keyword>
<dbReference type="SUPFAM" id="SSF52540">
    <property type="entry name" value="P-loop containing nucleoside triphosphate hydrolases"/>
    <property type="match status" value="1"/>
</dbReference>
<dbReference type="Pfam" id="PF12399">
    <property type="entry name" value="BCA_ABC_TP_C"/>
    <property type="match status" value="1"/>
</dbReference>
<name>A0ABN1H9Y5_9ACTN</name>
<evidence type="ECO:0000313" key="5">
    <source>
        <dbReference type="EMBL" id="GAA0634537.1"/>
    </source>
</evidence>
<comment type="caution">
    <text evidence="5">The sequence shown here is derived from an EMBL/GenBank/DDBJ whole genome shotgun (WGS) entry which is preliminary data.</text>
</comment>
<dbReference type="InterPro" id="IPR003593">
    <property type="entry name" value="AAA+_ATPase"/>
</dbReference>
<sequence length="268" mass="28709">MSAVHARVEGLEARNLVMRFGGLVAVDGMSLQAPRGRLTGLIGPNGAGKTTTFNMCSGLARPTSGTVLFDGSDVTHEPPHARALRGLGRTFQRMELFDSLTVRENLDLGREAGLAGGSPWRLVVSRPRDAADIRRRTERAAEVCGIVDLLDRVPADLSTGQRRLVELARVVAGEFSVLLLDEPSSGLDGRETTEFGAILRRLIVERSLGILLVEHDMALVMSVCDYLYVLDFGRPIFEGTPAEVAASDVVRAAYLGADGAADALEVLA</sequence>
<organism evidence="5 6">
    <name type="scientific">Sporichthya brevicatena</name>
    <dbReference type="NCBI Taxonomy" id="171442"/>
    <lineage>
        <taxon>Bacteria</taxon>
        <taxon>Bacillati</taxon>
        <taxon>Actinomycetota</taxon>
        <taxon>Actinomycetes</taxon>
        <taxon>Sporichthyales</taxon>
        <taxon>Sporichthyaceae</taxon>
        <taxon>Sporichthya</taxon>
    </lineage>
</organism>
<dbReference type="CDD" id="cd03219">
    <property type="entry name" value="ABC_Mj1267_LivG_branched"/>
    <property type="match status" value="1"/>
</dbReference>
<reference evidence="5 6" key="1">
    <citation type="journal article" date="2019" name="Int. J. Syst. Evol. Microbiol.">
        <title>The Global Catalogue of Microorganisms (GCM) 10K type strain sequencing project: providing services to taxonomists for standard genome sequencing and annotation.</title>
        <authorList>
            <consortium name="The Broad Institute Genomics Platform"/>
            <consortium name="The Broad Institute Genome Sequencing Center for Infectious Disease"/>
            <person name="Wu L."/>
            <person name="Ma J."/>
        </authorList>
    </citation>
    <scope>NUCLEOTIDE SEQUENCE [LARGE SCALE GENOMIC DNA]</scope>
    <source>
        <strain evidence="5 6">JCM 10671</strain>
    </source>
</reference>
<dbReference type="InterPro" id="IPR027417">
    <property type="entry name" value="P-loop_NTPase"/>
</dbReference>
<dbReference type="Pfam" id="PF00005">
    <property type="entry name" value="ABC_tran"/>
    <property type="match status" value="1"/>
</dbReference>
<dbReference type="InterPro" id="IPR003439">
    <property type="entry name" value="ABC_transporter-like_ATP-bd"/>
</dbReference>
<evidence type="ECO:0000259" key="4">
    <source>
        <dbReference type="PROSITE" id="PS50893"/>
    </source>
</evidence>
<dbReference type="PANTHER" id="PTHR45772:SF2">
    <property type="entry name" value="ABC TRANSPORTER ATP-BINDING PROTEIN"/>
    <property type="match status" value="1"/>
</dbReference>
<dbReference type="Proteomes" id="UP001500957">
    <property type="component" value="Unassembled WGS sequence"/>
</dbReference>
<accession>A0ABN1H9Y5</accession>
<proteinExistence type="predicted"/>
<evidence type="ECO:0000256" key="1">
    <source>
        <dbReference type="ARBA" id="ARBA00022448"/>
    </source>
</evidence>
<dbReference type="Gene3D" id="3.40.50.300">
    <property type="entry name" value="P-loop containing nucleotide triphosphate hydrolases"/>
    <property type="match status" value="1"/>
</dbReference>
<dbReference type="InterPro" id="IPR051120">
    <property type="entry name" value="ABC_AA/LPS_Transport"/>
</dbReference>
<dbReference type="RefSeq" id="WP_344608706.1">
    <property type="nucleotide sequence ID" value="NZ_BAAAHE010000047.1"/>
</dbReference>
<dbReference type="SMART" id="SM00382">
    <property type="entry name" value="AAA"/>
    <property type="match status" value="1"/>
</dbReference>
<dbReference type="PANTHER" id="PTHR45772">
    <property type="entry name" value="CONSERVED COMPONENT OF ABC TRANSPORTER FOR NATURAL AMINO ACIDS-RELATED"/>
    <property type="match status" value="1"/>
</dbReference>
<dbReference type="InterPro" id="IPR032823">
    <property type="entry name" value="BCA_ABC_TP_C"/>
</dbReference>
<feature type="domain" description="ABC transporter" evidence="4">
    <location>
        <begin position="11"/>
        <end position="257"/>
    </location>
</feature>
<dbReference type="PROSITE" id="PS50893">
    <property type="entry name" value="ABC_TRANSPORTER_2"/>
    <property type="match status" value="1"/>
</dbReference>
<gene>
    <name evidence="5" type="ORF">GCM10009547_43240</name>
</gene>
<protein>
    <recommendedName>
        <fullName evidence="4">ABC transporter domain-containing protein</fullName>
    </recommendedName>
</protein>